<organism evidence="2 3">
    <name type="scientific">Succinivibrio dextrinosolvens</name>
    <dbReference type="NCBI Taxonomy" id="83771"/>
    <lineage>
        <taxon>Bacteria</taxon>
        <taxon>Pseudomonadati</taxon>
        <taxon>Pseudomonadota</taxon>
        <taxon>Gammaproteobacteria</taxon>
        <taxon>Aeromonadales</taxon>
        <taxon>Succinivibrionaceae</taxon>
        <taxon>Succinivibrio</taxon>
    </lineage>
</organism>
<dbReference type="PROSITE" id="PS51112">
    <property type="entry name" value="AMMECR1"/>
    <property type="match status" value="1"/>
</dbReference>
<dbReference type="Pfam" id="PF02900">
    <property type="entry name" value="LigB"/>
    <property type="match status" value="1"/>
</dbReference>
<dbReference type="CDD" id="cd07951">
    <property type="entry name" value="ED_3B_N_AMMECR1"/>
    <property type="match status" value="1"/>
</dbReference>
<dbReference type="InterPro" id="IPR004183">
    <property type="entry name" value="Xdiol_dOase_suB"/>
</dbReference>
<dbReference type="Pfam" id="PF01871">
    <property type="entry name" value="AMMECR1"/>
    <property type="match status" value="1"/>
</dbReference>
<dbReference type="RefSeq" id="WP_074841080.1">
    <property type="nucleotide sequence ID" value="NZ_CP047056.1"/>
</dbReference>
<reference evidence="2 3" key="1">
    <citation type="submission" date="2016-10" db="EMBL/GenBank/DDBJ databases">
        <authorList>
            <person name="Varghese N."/>
            <person name="Submissions S."/>
        </authorList>
    </citation>
    <scope>NUCLEOTIDE SEQUENCE [LARGE SCALE GENOMIC DNA]</scope>
    <source>
        <strain evidence="2 3">22B</strain>
    </source>
</reference>
<protein>
    <submittedName>
        <fullName evidence="2">Uncharacterized protein, PH0010 family/AmmeMemoRadiSam system protein A/AmmeMemoRadiSam system protein B</fullName>
    </submittedName>
</protein>
<proteinExistence type="predicted"/>
<gene>
    <name evidence="2" type="ORF">SAMN04487865_104017</name>
</gene>
<dbReference type="InterPro" id="IPR002733">
    <property type="entry name" value="AMMECR1_domain"/>
</dbReference>
<dbReference type="InterPro" id="IPR027485">
    <property type="entry name" value="AMMECR1_N"/>
</dbReference>
<dbReference type="PANTHER" id="PTHR13016">
    <property type="entry name" value="AMMECR1 HOMOLOG"/>
    <property type="match status" value="1"/>
</dbReference>
<dbReference type="AlphaFoldDB" id="A0A662ZAJ5"/>
<dbReference type="NCBIfam" id="TIGR04335">
    <property type="entry name" value="AmmeMemoSam_A"/>
    <property type="match status" value="1"/>
</dbReference>
<dbReference type="Proteomes" id="UP000243374">
    <property type="component" value="Unassembled WGS sequence"/>
</dbReference>
<dbReference type="OrthoDB" id="9782820at2"/>
<dbReference type="SUPFAM" id="SSF53213">
    <property type="entry name" value="LigB-like"/>
    <property type="match status" value="1"/>
</dbReference>
<accession>A0A662ZAJ5</accession>
<dbReference type="InterPro" id="IPR027623">
    <property type="entry name" value="AmmeMemoSam_A"/>
</dbReference>
<dbReference type="GO" id="GO:0016702">
    <property type="term" value="F:oxidoreductase activity, acting on single donors with incorporation of molecular oxygen, incorporation of two atoms of oxygen"/>
    <property type="evidence" value="ECO:0007669"/>
    <property type="project" value="UniProtKB-ARBA"/>
</dbReference>
<dbReference type="Gene3D" id="3.40.830.10">
    <property type="entry name" value="LigB-like"/>
    <property type="match status" value="1"/>
</dbReference>
<dbReference type="GO" id="GO:0008198">
    <property type="term" value="F:ferrous iron binding"/>
    <property type="evidence" value="ECO:0007669"/>
    <property type="project" value="InterPro"/>
</dbReference>
<name>A0A662ZAJ5_9GAMM</name>
<dbReference type="Gene3D" id="3.30.700.20">
    <property type="entry name" value="Hypothetical protein ph0010, domain 1"/>
    <property type="match status" value="1"/>
</dbReference>
<dbReference type="PANTHER" id="PTHR13016:SF0">
    <property type="entry name" value="AMME SYNDROME CANDIDATE GENE 1 PROTEIN"/>
    <property type="match status" value="1"/>
</dbReference>
<feature type="domain" description="AMMECR1" evidence="1">
    <location>
        <begin position="291"/>
        <end position="461"/>
    </location>
</feature>
<sequence>MSILAAVAVPHPPLIIPEVGLGKEKKIQSTIDSYNSVMEFVASFKPETVVISSPHMESYADYIHVASGSGESGSFSQFGAGAVRIDSVYDEVFIDELCADFKTKNLSAGKLGHKMTELDHATMIPMWFLNKYLQNYKVVRIGISGLDLCEHYRVGQAIAEVASRLKRKTVFIGSGDLSHRLLEDGPYGFDSNGPVFDKSIAESFRESDFYKLLSIPSNVCEGAGECGFRPFVMMAGVLDRKAIDGKLLSYEGPFGVGYAVACFSVTGEDDDNNYLDRFLKAQREQNTKSKESSDEYAYLARASMEHYVKKHSMLQRPEGLSRDLTNKRAAVFVSLKKFGQLRGCIGSLAPTSECVADEIIKFAVNACSYDPRFEPVREEELPFITVSVDVLTEPEKIGSIEELNPKKYGVIVRAGHKSGVLLPDLEGVDTPQEQIRICRRKGNISDDESVELERFEVIRHF</sequence>
<evidence type="ECO:0000313" key="3">
    <source>
        <dbReference type="Proteomes" id="UP000243374"/>
    </source>
</evidence>
<dbReference type="InterPro" id="IPR023473">
    <property type="entry name" value="AMMECR1"/>
</dbReference>
<dbReference type="SUPFAM" id="SSF143447">
    <property type="entry name" value="AMMECR1-like"/>
    <property type="match status" value="1"/>
</dbReference>
<dbReference type="EMBL" id="FOSF01000040">
    <property type="protein sequence ID" value="SFK22600.1"/>
    <property type="molecule type" value="Genomic_DNA"/>
</dbReference>
<keyword evidence="3" id="KW-1185">Reference proteome</keyword>
<evidence type="ECO:0000259" key="1">
    <source>
        <dbReference type="PROSITE" id="PS51112"/>
    </source>
</evidence>
<dbReference type="NCBIfam" id="TIGR04336">
    <property type="entry name" value="AmmeMemoSam_B"/>
    <property type="match status" value="1"/>
</dbReference>
<dbReference type="InterPro" id="IPR036071">
    <property type="entry name" value="AMMECR1_dom_sf"/>
</dbReference>
<evidence type="ECO:0000313" key="2">
    <source>
        <dbReference type="EMBL" id="SFK22600.1"/>
    </source>
</evidence>